<dbReference type="PANTHER" id="PTHR33169:SF25">
    <property type="entry name" value="DNA-BINDING PROTEIN YIZB-RELATED"/>
    <property type="match status" value="1"/>
</dbReference>
<proteinExistence type="predicted"/>
<dbReference type="InterPro" id="IPR005149">
    <property type="entry name" value="Tscrpt_reg_PadR_N"/>
</dbReference>
<dbReference type="SUPFAM" id="SSF46785">
    <property type="entry name" value="Winged helix' DNA-binding domain"/>
    <property type="match status" value="1"/>
</dbReference>
<dbReference type="InterPro" id="IPR036390">
    <property type="entry name" value="WH_DNA-bd_sf"/>
</dbReference>
<reference evidence="2" key="1">
    <citation type="submission" date="2020-09" db="EMBL/GenBank/DDBJ databases">
        <title>A novel bacterium of genus Hazenella, isolated from South China Sea.</title>
        <authorList>
            <person name="Huang H."/>
            <person name="Mo K."/>
            <person name="Hu Y."/>
        </authorList>
    </citation>
    <scope>NUCLEOTIDE SEQUENCE</scope>
    <source>
        <strain evidence="2">IB182357</strain>
    </source>
</reference>
<evidence type="ECO:0000313" key="2">
    <source>
        <dbReference type="EMBL" id="MBD1372244.1"/>
    </source>
</evidence>
<keyword evidence="3" id="KW-1185">Reference proteome</keyword>
<evidence type="ECO:0000259" key="1">
    <source>
        <dbReference type="Pfam" id="PF03551"/>
    </source>
</evidence>
<dbReference type="InterPro" id="IPR052509">
    <property type="entry name" value="Metal_resp_DNA-bind_regulator"/>
</dbReference>
<gene>
    <name evidence="2" type="ORF">IC620_07685</name>
</gene>
<accession>A0A926N5Z1</accession>
<dbReference type="AlphaFoldDB" id="A0A926N5Z1"/>
<evidence type="ECO:0000313" key="3">
    <source>
        <dbReference type="Proteomes" id="UP000661691"/>
    </source>
</evidence>
<protein>
    <submittedName>
        <fullName evidence="2">PadR family transcriptional regulator</fullName>
    </submittedName>
</protein>
<organism evidence="2 3">
    <name type="scientific">Polycladospora coralii</name>
    <dbReference type="NCBI Taxonomy" id="2771432"/>
    <lineage>
        <taxon>Bacteria</taxon>
        <taxon>Bacillati</taxon>
        <taxon>Bacillota</taxon>
        <taxon>Bacilli</taxon>
        <taxon>Bacillales</taxon>
        <taxon>Thermoactinomycetaceae</taxon>
        <taxon>Polycladospora</taxon>
    </lineage>
</organism>
<comment type="caution">
    <text evidence="2">The sequence shown here is derived from an EMBL/GenBank/DDBJ whole genome shotgun (WGS) entry which is preliminary data.</text>
</comment>
<dbReference type="RefSeq" id="WP_191139650.1">
    <property type="nucleotide sequence ID" value="NZ_JACXAG020000003.1"/>
</dbReference>
<dbReference type="Proteomes" id="UP000661691">
    <property type="component" value="Unassembled WGS sequence"/>
</dbReference>
<dbReference type="PANTHER" id="PTHR33169">
    <property type="entry name" value="PADR-FAMILY TRANSCRIPTIONAL REGULATOR"/>
    <property type="match status" value="1"/>
</dbReference>
<dbReference type="EMBL" id="JACXAH010000008">
    <property type="protein sequence ID" value="MBD1372244.1"/>
    <property type="molecule type" value="Genomic_DNA"/>
</dbReference>
<feature type="domain" description="Transcription regulator PadR N-terminal" evidence="1">
    <location>
        <begin position="16"/>
        <end position="86"/>
    </location>
</feature>
<dbReference type="Pfam" id="PF03551">
    <property type="entry name" value="PadR"/>
    <property type="match status" value="1"/>
</dbReference>
<name>A0A926N5Z1_9BACL</name>
<dbReference type="Gene3D" id="1.10.10.10">
    <property type="entry name" value="Winged helix-like DNA-binding domain superfamily/Winged helix DNA-binding domain"/>
    <property type="match status" value="1"/>
</dbReference>
<dbReference type="InterPro" id="IPR036388">
    <property type="entry name" value="WH-like_DNA-bd_sf"/>
</dbReference>
<sequence length="104" mass="12067">MSHNSQLMKGILEGCILLLIAKEEVYGYQISMKLKQFGFSDISEGSIYPILLRMQKEKWILGEFKPSAVGPQRKYYYITAAGKQKILHFKHEWQTIKQAVDLML</sequence>